<dbReference type="RefSeq" id="WP_144658197.1">
    <property type="nucleotide sequence ID" value="NZ_VIAE01000001.1"/>
</dbReference>
<feature type="transmembrane region" description="Helical" evidence="24">
    <location>
        <begin position="224"/>
        <end position="242"/>
    </location>
</feature>
<evidence type="ECO:0000256" key="22">
    <source>
        <dbReference type="ARBA" id="ARBA00032743"/>
    </source>
</evidence>
<accession>A0A559KJZ2</accession>
<dbReference type="Proteomes" id="UP000320078">
    <property type="component" value="Unassembled WGS sequence"/>
</dbReference>
<proteinExistence type="inferred from homology"/>
<evidence type="ECO:0000256" key="11">
    <source>
        <dbReference type="ARBA" id="ARBA00022692"/>
    </source>
</evidence>
<comment type="subcellular location">
    <subcellularLocation>
        <location evidence="2">Cell membrane</location>
        <topology evidence="2">Multi-pass membrane protein</topology>
    </subcellularLocation>
</comment>
<organism evidence="25 26">
    <name type="scientific">Candidatus Phytoplasma pini</name>
    <dbReference type="NCBI Taxonomy" id="267362"/>
    <lineage>
        <taxon>Bacteria</taxon>
        <taxon>Bacillati</taxon>
        <taxon>Mycoplasmatota</taxon>
        <taxon>Mollicutes</taxon>
        <taxon>Acholeplasmatales</taxon>
        <taxon>Acholeplasmataceae</taxon>
        <taxon>Candidatus Phytoplasma</taxon>
    </lineage>
</organism>
<evidence type="ECO:0000256" key="24">
    <source>
        <dbReference type="SAM" id="Phobius"/>
    </source>
</evidence>
<evidence type="ECO:0000256" key="16">
    <source>
        <dbReference type="ARBA" id="ARBA00023209"/>
    </source>
</evidence>
<dbReference type="OrthoDB" id="9799199at2"/>
<evidence type="ECO:0000256" key="21">
    <source>
        <dbReference type="ARBA" id="ARBA00032396"/>
    </source>
</evidence>
<feature type="transmembrane region" description="Helical" evidence="24">
    <location>
        <begin position="131"/>
        <end position="149"/>
    </location>
</feature>
<gene>
    <name evidence="25" type="primary">cdsA</name>
    <name evidence="25" type="ORF">MDPP_0043</name>
</gene>
<keyword evidence="26" id="KW-1185">Reference proteome</keyword>
<feature type="transmembrane region" description="Helical" evidence="24">
    <location>
        <begin position="12"/>
        <end position="33"/>
    </location>
</feature>
<evidence type="ECO:0000256" key="7">
    <source>
        <dbReference type="ARBA" id="ARBA00019373"/>
    </source>
</evidence>
<evidence type="ECO:0000256" key="23">
    <source>
        <dbReference type="ARBA" id="ARBA00033406"/>
    </source>
</evidence>
<dbReference type="AlphaFoldDB" id="A0A559KJZ2"/>
<evidence type="ECO:0000256" key="3">
    <source>
        <dbReference type="ARBA" id="ARBA00005119"/>
    </source>
</evidence>
<evidence type="ECO:0000256" key="18">
    <source>
        <dbReference type="ARBA" id="ARBA00029893"/>
    </source>
</evidence>
<keyword evidence="8" id="KW-1003">Cell membrane</keyword>
<sequence>MQKKKSHFIFKKIYIGFIIFFIALFFFFLMSYLDKTNNFPFFVPFSLFICSLLFNLKASKEFLDSTTTKPKNKNKSLYKIIIFLCFCNFCCFCSFIIKFLETKKDFIFSVIVKDYKKDYIFSVIFKDYFDYFLFFFLLGILFVFFLFLFKKEFDIFYLNCFCFISLYIAFFSSCFYSLIIFNQKWFFYIFLITIISDSFAFVGGRLFGKNFLCSSLSPNKTWEGFFSGIIFTLILVLFFFPLKEEIKSYTYFIIFTIFCSIIAQFGDLIASKIKRNLKIKDFGNIFLEHGGLLDRFDSLLFLSFFIILILFGIPILGIESFMDIINIE</sequence>
<evidence type="ECO:0000256" key="2">
    <source>
        <dbReference type="ARBA" id="ARBA00004651"/>
    </source>
</evidence>
<feature type="transmembrane region" description="Helical" evidence="24">
    <location>
        <begin position="248"/>
        <end position="270"/>
    </location>
</feature>
<dbReference type="Pfam" id="PF01148">
    <property type="entry name" value="CTP_transf_1"/>
    <property type="match status" value="1"/>
</dbReference>
<feature type="transmembrane region" description="Helical" evidence="24">
    <location>
        <begin position="299"/>
        <end position="318"/>
    </location>
</feature>
<evidence type="ECO:0000256" key="17">
    <source>
        <dbReference type="ARBA" id="ARBA00023264"/>
    </source>
</evidence>
<comment type="pathway">
    <text evidence="3">Phospholipid metabolism; CDP-diacylglycerol biosynthesis; CDP-diacylglycerol from sn-glycerol 3-phosphate: step 3/3.</text>
</comment>
<evidence type="ECO:0000256" key="5">
    <source>
        <dbReference type="ARBA" id="ARBA00010185"/>
    </source>
</evidence>
<dbReference type="PANTHER" id="PTHR46382">
    <property type="entry name" value="PHOSPHATIDATE CYTIDYLYLTRANSFERASE"/>
    <property type="match status" value="1"/>
</dbReference>
<feature type="transmembrane region" description="Helical" evidence="24">
    <location>
        <begin position="77"/>
        <end position="97"/>
    </location>
</feature>
<dbReference type="GO" id="GO:0004605">
    <property type="term" value="F:phosphatidate cytidylyltransferase activity"/>
    <property type="evidence" value="ECO:0007669"/>
    <property type="project" value="UniProtKB-EC"/>
</dbReference>
<keyword evidence="11 24" id="KW-0812">Transmembrane</keyword>
<dbReference type="PANTHER" id="PTHR46382:SF1">
    <property type="entry name" value="PHOSPHATIDATE CYTIDYLYLTRANSFERASE"/>
    <property type="match status" value="1"/>
</dbReference>
<evidence type="ECO:0000313" key="25">
    <source>
        <dbReference type="EMBL" id="TVY12427.1"/>
    </source>
</evidence>
<evidence type="ECO:0000256" key="4">
    <source>
        <dbReference type="ARBA" id="ARBA00005189"/>
    </source>
</evidence>
<comment type="caution">
    <text evidence="25">The sequence shown here is derived from an EMBL/GenBank/DDBJ whole genome shotgun (WGS) entry which is preliminary data.</text>
</comment>
<dbReference type="EC" id="2.7.7.41" evidence="6"/>
<keyword evidence="12 25" id="KW-0548">Nucleotidyltransferase</keyword>
<comment type="pathway">
    <text evidence="4">Lipid metabolism.</text>
</comment>
<evidence type="ECO:0000256" key="9">
    <source>
        <dbReference type="ARBA" id="ARBA00022516"/>
    </source>
</evidence>
<keyword evidence="9" id="KW-0444">Lipid biosynthesis</keyword>
<evidence type="ECO:0000256" key="14">
    <source>
        <dbReference type="ARBA" id="ARBA00023098"/>
    </source>
</evidence>
<evidence type="ECO:0000313" key="26">
    <source>
        <dbReference type="Proteomes" id="UP000320078"/>
    </source>
</evidence>
<keyword evidence="17" id="KW-1208">Phospholipid metabolism</keyword>
<evidence type="ECO:0000256" key="8">
    <source>
        <dbReference type="ARBA" id="ARBA00022475"/>
    </source>
</evidence>
<evidence type="ECO:0000256" key="13">
    <source>
        <dbReference type="ARBA" id="ARBA00022989"/>
    </source>
</evidence>
<evidence type="ECO:0000256" key="6">
    <source>
        <dbReference type="ARBA" id="ARBA00012487"/>
    </source>
</evidence>
<evidence type="ECO:0000256" key="12">
    <source>
        <dbReference type="ARBA" id="ARBA00022695"/>
    </source>
</evidence>
<evidence type="ECO:0000256" key="19">
    <source>
        <dbReference type="ARBA" id="ARBA00031825"/>
    </source>
</evidence>
<reference evidence="25 26" key="1">
    <citation type="submission" date="2019-06" db="EMBL/GenBank/DDBJ databases">
        <title>Draft Genome Sequence of Candidatus Phytoplasma pini-Related Strain MDPP: A Resource for Comparative Genomics of Gymnosperm-infecting Phytoplasmas.</title>
        <authorList>
            <person name="Cai W."/>
            <person name="Costanzo S."/>
            <person name="Shao J."/>
            <person name="Zhao Y."/>
            <person name="Davis R."/>
        </authorList>
    </citation>
    <scope>NUCLEOTIDE SEQUENCE [LARGE SCALE GENOMIC DNA]</scope>
    <source>
        <strain evidence="25 26">MDPP</strain>
    </source>
</reference>
<evidence type="ECO:0000256" key="10">
    <source>
        <dbReference type="ARBA" id="ARBA00022679"/>
    </source>
</evidence>
<dbReference type="GO" id="GO:0005886">
    <property type="term" value="C:plasma membrane"/>
    <property type="evidence" value="ECO:0007669"/>
    <property type="project" value="UniProtKB-SubCell"/>
</dbReference>
<dbReference type="EMBL" id="VIAE01000001">
    <property type="protein sequence ID" value="TVY12427.1"/>
    <property type="molecule type" value="Genomic_DNA"/>
</dbReference>
<comment type="catalytic activity">
    <reaction evidence="1">
        <text>a 1,2-diacyl-sn-glycero-3-phosphate + CTP + H(+) = a CDP-1,2-diacyl-sn-glycerol + diphosphate</text>
        <dbReference type="Rhea" id="RHEA:16229"/>
        <dbReference type="ChEBI" id="CHEBI:15378"/>
        <dbReference type="ChEBI" id="CHEBI:33019"/>
        <dbReference type="ChEBI" id="CHEBI:37563"/>
        <dbReference type="ChEBI" id="CHEBI:58332"/>
        <dbReference type="ChEBI" id="CHEBI:58608"/>
        <dbReference type="EC" id="2.7.7.41"/>
    </reaction>
</comment>
<protein>
    <recommendedName>
        <fullName evidence="7">Phosphatidate cytidylyltransferase</fullName>
        <ecNumber evidence="6">2.7.7.41</ecNumber>
    </recommendedName>
    <alternativeName>
        <fullName evidence="20">CDP-DAG synthase</fullName>
    </alternativeName>
    <alternativeName>
        <fullName evidence="22">CDP-DG synthase</fullName>
    </alternativeName>
    <alternativeName>
        <fullName evidence="18">CDP-diacylglycerol synthase</fullName>
    </alternativeName>
    <alternativeName>
        <fullName evidence="21">CDP-diglyceride pyrophosphorylase</fullName>
    </alternativeName>
    <alternativeName>
        <fullName evidence="23">CDP-diglyceride synthase</fullName>
    </alternativeName>
    <alternativeName>
        <fullName evidence="19">CTP:phosphatidate cytidylyltransferase</fullName>
    </alternativeName>
</protein>
<evidence type="ECO:0000256" key="20">
    <source>
        <dbReference type="ARBA" id="ARBA00032253"/>
    </source>
</evidence>
<keyword evidence="15 24" id="KW-0472">Membrane</keyword>
<keyword evidence="16" id="KW-0594">Phospholipid biosynthesis</keyword>
<keyword evidence="14" id="KW-0443">Lipid metabolism</keyword>
<feature type="transmembrane region" description="Helical" evidence="24">
    <location>
        <begin position="156"/>
        <end position="179"/>
    </location>
</feature>
<evidence type="ECO:0000256" key="1">
    <source>
        <dbReference type="ARBA" id="ARBA00001698"/>
    </source>
</evidence>
<comment type="similarity">
    <text evidence="5">Belongs to the CDS family.</text>
</comment>
<keyword evidence="10 25" id="KW-0808">Transferase</keyword>
<name>A0A559KJZ2_9MOLU</name>
<feature type="transmembrane region" description="Helical" evidence="24">
    <location>
        <begin position="39"/>
        <end position="56"/>
    </location>
</feature>
<feature type="transmembrane region" description="Helical" evidence="24">
    <location>
        <begin position="185"/>
        <end position="203"/>
    </location>
</feature>
<evidence type="ECO:0000256" key="15">
    <source>
        <dbReference type="ARBA" id="ARBA00023136"/>
    </source>
</evidence>
<dbReference type="GO" id="GO:0016024">
    <property type="term" value="P:CDP-diacylglycerol biosynthetic process"/>
    <property type="evidence" value="ECO:0007669"/>
    <property type="project" value="TreeGrafter"/>
</dbReference>
<keyword evidence="13 24" id="KW-1133">Transmembrane helix</keyword>